<comment type="similarity">
    <text evidence="7">Belongs to the protein kinase superfamily.</text>
</comment>
<keyword evidence="3 6" id="KW-0547">Nucleotide-binding</keyword>
<dbReference type="GO" id="GO:0004674">
    <property type="term" value="F:protein serine/threonine kinase activity"/>
    <property type="evidence" value="ECO:0007669"/>
    <property type="project" value="UniProtKB-KW"/>
</dbReference>
<dbReference type="EMBL" id="JALLAZ020001807">
    <property type="protein sequence ID" value="KAL3763211.1"/>
    <property type="molecule type" value="Genomic_DNA"/>
</dbReference>
<dbReference type="InterPro" id="IPR011009">
    <property type="entry name" value="Kinase-like_dom_sf"/>
</dbReference>
<name>A0ABD3MK66_9STRA</name>
<dbReference type="SMART" id="SM00220">
    <property type="entry name" value="S_TKc"/>
    <property type="match status" value="1"/>
</dbReference>
<dbReference type="PROSITE" id="PS00107">
    <property type="entry name" value="PROTEIN_KINASE_ATP"/>
    <property type="match status" value="1"/>
</dbReference>
<evidence type="ECO:0000256" key="5">
    <source>
        <dbReference type="ARBA" id="ARBA00022840"/>
    </source>
</evidence>
<keyword evidence="5 6" id="KW-0067">ATP-binding</keyword>
<evidence type="ECO:0000256" key="4">
    <source>
        <dbReference type="ARBA" id="ARBA00022777"/>
    </source>
</evidence>
<dbReference type="PROSITE" id="PS00108">
    <property type="entry name" value="PROTEIN_KINASE_ST"/>
    <property type="match status" value="1"/>
</dbReference>
<evidence type="ECO:0000256" key="6">
    <source>
        <dbReference type="PROSITE-ProRule" id="PRU10141"/>
    </source>
</evidence>
<protein>
    <recommendedName>
        <fullName evidence="8">Protein kinase domain-containing protein</fullName>
    </recommendedName>
</protein>
<proteinExistence type="inferred from homology"/>
<evidence type="ECO:0000313" key="9">
    <source>
        <dbReference type="EMBL" id="KAL3763211.1"/>
    </source>
</evidence>
<keyword evidence="1 7" id="KW-0723">Serine/threonine-protein kinase</keyword>
<dbReference type="Gene3D" id="1.10.510.10">
    <property type="entry name" value="Transferase(Phosphotransferase) domain 1"/>
    <property type="match status" value="1"/>
</dbReference>
<organism evidence="9 10">
    <name type="scientific">Stephanodiscus triporus</name>
    <dbReference type="NCBI Taxonomy" id="2934178"/>
    <lineage>
        <taxon>Eukaryota</taxon>
        <taxon>Sar</taxon>
        <taxon>Stramenopiles</taxon>
        <taxon>Ochrophyta</taxon>
        <taxon>Bacillariophyta</taxon>
        <taxon>Coscinodiscophyceae</taxon>
        <taxon>Thalassiosirophycidae</taxon>
        <taxon>Stephanodiscales</taxon>
        <taxon>Stephanodiscaceae</taxon>
        <taxon>Stephanodiscus</taxon>
    </lineage>
</organism>
<gene>
    <name evidence="9" type="ORF">ACHAW5_005171</name>
</gene>
<evidence type="ECO:0000256" key="2">
    <source>
        <dbReference type="ARBA" id="ARBA00022679"/>
    </source>
</evidence>
<accession>A0ABD3MK66</accession>
<keyword evidence="2" id="KW-0808">Transferase</keyword>
<evidence type="ECO:0000256" key="1">
    <source>
        <dbReference type="ARBA" id="ARBA00022527"/>
    </source>
</evidence>
<dbReference type="SUPFAM" id="SSF56112">
    <property type="entry name" value="Protein kinase-like (PK-like)"/>
    <property type="match status" value="1"/>
</dbReference>
<dbReference type="InterPro" id="IPR008271">
    <property type="entry name" value="Ser/Thr_kinase_AS"/>
</dbReference>
<dbReference type="Pfam" id="PF00069">
    <property type="entry name" value="Pkinase"/>
    <property type="match status" value="1"/>
</dbReference>
<evidence type="ECO:0000256" key="7">
    <source>
        <dbReference type="RuleBase" id="RU000304"/>
    </source>
</evidence>
<comment type="caution">
    <text evidence="9">The sequence shown here is derived from an EMBL/GenBank/DDBJ whole genome shotgun (WGS) entry which is preliminary data.</text>
</comment>
<dbReference type="InterPro" id="IPR000719">
    <property type="entry name" value="Prot_kinase_dom"/>
</dbReference>
<dbReference type="AlphaFoldDB" id="A0ABD3MK66"/>
<sequence>MGQCASKRSPYIAYAAGGEREYLERYHESTILGRGEFGVVKMIHDVKSDDYLGKRPLAVKVLRKGFVFRDNTFYSPLKKEVLRGEVEILRRLAGECFTLKLVAVYESPSIIYMITEYCEGGEMMPWLSAAFKGSSGLRTEDVSRISYQLWSAVDHCARHKVIHRDIKPANVMFCTADKDSQLRLIDFGSGRLDGEGPGETVANGGAESASEVDTHHTFAGSGFYISPEMFQHTYTSKTDVWSAGVTLYVLAAGYPAERLQETFDVIQGSKVGRLRKLPNLPRNIPDSFYDMLEGALTYRHKSRMDARQLMQCEFSQFHIQHEERPSGVDRTPGTISITEIAAEAAAGGEVAEDDVPGIAHARPTSSSSSMTKRTTSVVLEGSVNRHNAYLGYQKFERSVTTVLATMLAKNTCRKFLMLLREKHDSRRDLDTSQANVKKLKVVTIKVLLELLENMTVADDREVKEVCVYRPASSFCSFVAT</sequence>
<dbReference type="PROSITE" id="PS50011">
    <property type="entry name" value="PROTEIN_KINASE_DOM"/>
    <property type="match status" value="1"/>
</dbReference>
<dbReference type="InterPro" id="IPR050205">
    <property type="entry name" value="CDPK_Ser/Thr_kinases"/>
</dbReference>
<dbReference type="Proteomes" id="UP001530315">
    <property type="component" value="Unassembled WGS sequence"/>
</dbReference>
<evidence type="ECO:0000259" key="8">
    <source>
        <dbReference type="PROSITE" id="PS50011"/>
    </source>
</evidence>
<dbReference type="PANTHER" id="PTHR24349">
    <property type="entry name" value="SERINE/THREONINE-PROTEIN KINASE"/>
    <property type="match status" value="1"/>
</dbReference>
<reference evidence="9 10" key="1">
    <citation type="submission" date="2024-10" db="EMBL/GenBank/DDBJ databases">
        <title>Updated reference genomes for cyclostephanoid diatoms.</title>
        <authorList>
            <person name="Roberts W.R."/>
            <person name="Alverson A.J."/>
        </authorList>
    </citation>
    <scope>NUCLEOTIDE SEQUENCE [LARGE SCALE GENOMIC DNA]</scope>
    <source>
        <strain evidence="9 10">AJA276-08</strain>
    </source>
</reference>
<keyword evidence="4" id="KW-0418">Kinase</keyword>
<feature type="binding site" evidence="6">
    <location>
        <position position="60"/>
    </location>
    <ligand>
        <name>ATP</name>
        <dbReference type="ChEBI" id="CHEBI:30616"/>
    </ligand>
</feature>
<feature type="domain" description="Protein kinase" evidence="8">
    <location>
        <begin position="26"/>
        <end position="318"/>
    </location>
</feature>
<dbReference type="GO" id="GO:0005524">
    <property type="term" value="F:ATP binding"/>
    <property type="evidence" value="ECO:0007669"/>
    <property type="project" value="UniProtKB-UniRule"/>
</dbReference>
<dbReference type="InterPro" id="IPR017441">
    <property type="entry name" value="Protein_kinase_ATP_BS"/>
</dbReference>
<keyword evidence="10" id="KW-1185">Reference proteome</keyword>
<evidence type="ECO:0000313" key="10">
    <source>
        <dbReference type="Proteomes" id="UP001530315"/>
    </source>
</evidence>
<evidence type="ECO:0000256" key="3">
    <source>
        <dbReference type="ARBA" id="ARBA00022741"/>
    </source>
</evidence>